<feature type="coiled-coil region" evidence="2">
    <location>
        <begin position="782"/>
        <end position="893"/>
    </location>
</feature>
<dbReference type="NCBIfam" id="TIGR01760">
    <property type="entry name" value="tape_meas_TP901"/>
    <property type="match status" value="1"/>
</dbReference>
<comment type="caution">
    <text evidence="5">The sequence shown here is derived from an EMBL/GenBank/DDBJ whole genome shotgun (WGS) entry which is preliminary data.</text>
</comment>
<accession>A0A0M0KJB6</accession>
<dbReference type="RefSeq" id="WP_053430776.1">
    <property type="nucleotide sequence ID" value="NZ_LILD02000041.1"/>
</dbReference>
<protein>
    <recommendedName>
        <fullName evidence="4">Phage tail tape measure protein domain-containing protein</fullName>
    </recommendedName>
</protein>
<evidence type="ECO:0000259" key="4">
    <source>
        <dbReference type="Pfam" id="PF10145"/>
    </source>
</evidence>
<keyword evidence="1" id="KW-1188">Viral release from host cell</keyword>
<proteinExistence type="predicted"/>
<dbReference type="AlphaFoldDB" id="A0A0M0KJB6"/>
<dbReference type="Pfam" id="PF10145">
    <property type="entry name" value="PhageMin_Tail"/>
    <property type="match status" value="1"/>
</dbReference>
<sequence length="1138" mass="125539">MAEVGALRVSLKLDSADFSRSMSDVNRKLRNVKSEMQLAKAGGDGFGNSVAGLRQKSDILNRTLTLQQERVKRLKQEYEESKRTKGEDAKETENLATRYNRAAAEMKLTEQQLAAVNRELEKQSNPLYRLGQTLDESGKKIQDFGTKTKETGDFFTTRVTLPIVGLGAAALKTGMDFEASMSNVQAISGATGSDLDLLSSKAREMGSQTSKSASEAADAFGYMALAGWDVEQMLGGIEPILRLSEAGNIDLARASDLVTDSMSALQVQVQDLPGYLDNVAEASRSSNTSIQQLMEAYVVAGGNLAQFNVPLDESTALLGLLANRGLKGSEAGRALNAIMVNLTSGAGQAGKAMKELEISAFDADGQFIGLEETLRLVKDRTKDMTDEQKAQYISMIAGKDHLKSFQGLLAGLDDEYDSLKSSVSDSTGALDNMAKTMQDNARGNITQFKSAMEELGIQFSEHMLPAFTEGVQKATDLARRFAELDSDTQGLIVRTAALTAAVGPVLSVGGRLIFGVGSLVRGVGLLATGLAGAGGLTAAFSALTGPVGIAVGLTTALGYGIYRYIKAQEEAKEINLETANSLIAQSETLSGLIDRYDELRKKSGLTVDEIGRLLDIQTELNTAQDPKVVESLHKEYEKLREKSGLTNEELDEMLGLNNQIIDQSPHVEQSFTEKGNAVVEATEAVYEYIQSLKEMALAELQGERVKYMHQEKELIEEQKKLKEEMGEIERAYNELLEYRNMSEAEAEARLEEINDKKRTGLMTQQEIEEANREIWFLERVINGELADQLETLQERRKEVAKKIELNEEELSKIYEIDKAISGILLEELNINEAGREGLRIAEKQLEELKKQREEVKERLTKEQDIDGELQRQLQNLDQSIAKHERIIDTIEKETDLTSEVNDNIRKQETAARHVNDVLTTQNDYMNKVNESQKRTNKSIDDGKGKAESMNKELGKKVDKEVKVDDKGTAKKVQDEAEKKAFKPVTLSATWTNVTSGLRAALSNFSFPGFAKGTDYHLGGPFIAGEEGWELGRMGNRWEILGPGLYSRPAGYQVFTHDESKRIMQAMQNMPAYATGARPPGEADRIVRQMNRGIEGETEPIVLQIDITNTMDGRVVGKTVERYVTEVKNRNQRVRDGFA</sequence>
<reference evidence="5" key="1">
    <citation type="submission" date="2015-08" db="EMBL/GenBank/DDBJ databases">
        <title>Complete DNA Sequence of Pseudomonas syringae pv. actinidiae, the Causal Agent of Kiwifruit Canker Disease.</title>
        <authorList>
            <person name="Rikkerink E.H.A."/>
            <person name="Fineran P.C."/>
        </authorList>
    </citation>
    <scope>NUCLEOTIDE SEQUENCE</scope>
    <source>
        <strain evidence="5">DSM 13666</strain>
    </source>
</reference>
<organism evidence="5">
    <name type="scientific">Halalkalibacterium halodurans</name>
    <name type="common">Bacillus halodurans</name>
    <dbReference type="NCBI Taxonomy" id="86665"/>
    <lineage>
        <taxon>Bacteria</taxon>
        <taxon>Bacillati</taxon>
        <taxon>Bacillota</taxon>
        <taxon>Bacilli</taxon>
        <taxon>Bacillales</taxon>
        <taxon>Bacillaceae</taxon>
        <taxon>Halalkalibacterium (ex Joshi et al. 2022)</taxon>
    </lineage>
</organism>
<name>A0A0M0KJB6_ALKHA</name>
<gene>
    <name evidence="5" type="ORF">AMD02_06290</name>
</gene>
<dbReference type="PANTHER" id="PTHR37813">
    <property type="entry name" value="FELS-2 PROPHAGE PROTEIN"/>
    <property type="match status" value="1"/>
</dbReference>
<feature type="region of interest" description="Disordered" evidence="3">
    <location>
        <begin position="930"/>
        <end position="951"/>
    </location>
</feature>
<dbReference type="PANTHER" id="PTHR37813:SF1">
    <property type="entry name" value="FELS-2 PROPHAGE PROTEIN"/>
    <property type="match status" value="1"/>
</dbReference>
<feature type="coiled-coil region" evidence="2">
    <location>
        <begin position="57"/>
        <end position="123"/>
    </location>
</feature>
<feature type="domain" description="Phage tail tape measure protein" evidence="4">
    <location>
        <begin position="200"/>
        <end position="398"/>
    </location>
</feature>
<evidence type="ECO:0000256" key="2">
    <source>
        <dbReference type="SAM" id="Coils"/>
    </source>
</evidence>
<evidence type="ECO:0000256" key="1">
    <source>
        <dbReference type="ARBA" id="ARBA00022612"/>
    </source>
</evidence>
<feature type="coiled-coil region" evidence="2">
    <location>
        <begin position="697"/>
        <end position="741"/>
    </location>
</feature>
<dbReference type="PATRIC" id="fig|136160.3.peg.1557"/>
<dbReference type="EMBL" id="LILD01000001">
    <property type="protein sequence ID" value="KOO38508.1"/>
    <property type="molecule type" value="Genomic_DNA"/>
</dbReference>
<keyword evidence="2" id="KW-0175">Coiled coil</keyword>
<dbReference type="InterPro" id="IPR010090">
    <property type="entry name" value="Phage_tape_meas"/>
</dbReference>
<evidence type="ECO:0000313" key="5">
    <source>
        <dbReference type="EMBL" id="KOO38508.1"/>
    </source>
</evidence>
<evidence type="ECO:0000256" key="3">
    <source>
        <dbReference type="SAM" id="MobiDB-lite"/>
    </source>
</evidence>